<dbReference type="AlphaFoldDB" id="C6LFK2"/>
<organism evidence="1 2">
    <name type="scientific">Marvinbryantia formatexigens DSM 14469</name>
    <dbReference type="NCBI Taxonomy" id="478749"/>
    <lineage>
        <taxon>Bacteria</taxon>
        <taxon>Bacillati</taxon>
        <taxon>Bacillota</taxon>
        <taxon>Clostridia</taxon>
        <taxon>Lachnospirales</taxon>
        <taxon>Lachnospiraceae</taxon>
        <taxon>Marvinbryantia</taxon>
    </lineage>
</organism>
<evidence type="ECO:0000313" key="1">
    <source>
        <dbReference type="EMBL" id="EET60587.1"/>
    </source>
</evidence>
<dbReference type="STRING" id="168384.SAMN05660368_02087"/>
<gene>
    <name evidence="1" type="ORF">BRYFOR_07405</name>
</gene>
<sequence length="348" mass="38145">MVVVLKCLAAVFWLVIVPFLIGNLLQRAAGRRMGIAWSFIAGYLAMFALLEVIFVPLILLRAPFHTAVYLMAGALLLLSLLSVFLCGKAAAAEIRGSVGALRHQPAIWYAAAVLVLLQAAMYAVFMVTDLDDAYFVATAATSLECDTMYQHSPYTGELMTTLEMRYVLSPMPMFIAFIARCTGFHAAVVAHTVLPVFLVVLAYLVYGFIGKTFFPENRKDIGLFLVFLSLIHISSYYSAYTQGTFLLIRIWQGKAVLAAILLPLLFCLCCRVLSPQHGKGDWQMMILTVLSCCMVSSMGIALVPVMLGMFAVLSVISRRSWKTAGQLLLCGAPCAVLGVLYLVLLKIQ</sequence>
<dbReference type="eggNOG" id="ENOG5030TSQ">
    <property type="taxonomic scope" value="Bacteria"/>
</dbReference>
<keyword evidence="2" id="KW-1185">Reference proteome</keyword>
<dbReference type="InterPro" id="IPR045723">
    <property type="entry name" value="DUF6077"/>
</dbReference>
<protein>
    <submittedName>
        <fullName evidence="1">Uncharacterized protein</fullName>
    </submittedName>
</protein>
<dbReference type="Pfam" id="PF19554">
    <property type="entry name" value="DUF6077"/>
    <property type="match status" value="1"/>
</dbReference>
<accession>C6LFK2</accession>
<comment type="caution">
    <text evidence="1">The sequence shown here is derived from an EMBL/GenBank/DDBJ whole genome shotgun (WGS) entry which is preliminary data.</text>
</comment>
<reference evidence="1" key="1">
    <citation type="submission" date="2009-07" db="EMBL/GenBank/DDBJ databases">
        <authorList>
            <person name="Weinstock G."/>
            <person name="Sodergren E."/>
            <person name="Clifton S."/>
            <person name="Fulton L."/>
            <person name="Fulton B."/>
            <person name="Courtney L."/>
            <person name="Fronick C."/>
            <person name="Harrison M."/>
            <person name="Strong C."/>
            <person name="Farmer C."/>
            <person name="Delahaunty K."/>
            <person name="Markovic C."/>
            <person name="Hall O."/>
            <person name="Minx P."/>
            <person name="Tomlinson C."/>
            <person name="Mitreva M."/>
            <person name="Nelson J."/>
            <person name="Hou S."/>
            <person name="Wollam A."/>
            <person name="Pepin K.H."/>
            <person name="Johnson M."/>
            <person name="Bhonagiri V."/>
            <person name="Nash W.E."/>
            <person name="Warren W."/>
            <person name="Chinwalla A."/>
            <person name="Mardis E.R."/>
            <person name="Wilson R.K."/>
        </authorList>
    </citation>
    <scope>NUCLEOTIDE SEQUENCE [LARGE SCALE GENOMIC DNA]</scope>
    <source>
        <strain evidence="1">DSM 14469</strain>
    </source>
</reference>
<dbReference type="RefSeq" id="WP_006862196.1">
    <property type="nucleotide sequence ID" value="NZ_ACCL02000010.1"/>
</dbReference>
<dbReference type="Proteomes" id="UP000005561">
    <property type="component" value="Unassembled WGS sequence"/>
</dbReference>
<dbReference type="EMBL" id="ACCL02000010">
    <property type="protein sequence ID" value="EET60587.1"/>
    <property type="molecule type" value="Genomic_DNA"/>
</dbReference>
<proteinExistence type="predicted"/>
<name>C6LFK2_9FIRM</name>
<evidence type="ECO:0000313" key="2">
    <source>
        <dbReference type="Proteomes" id="UP000005561"/>
    </source>
</evidence>
<dbReference type="OrthoDB" id="1827913at2"/>